<dbReference type="InterPro" id="IPR016161">
    <property type="entry name" value="Ald_DH/histidinol_DH"/>
</dbReference>
<dbReference type="GO" id="GO:0033721">
    <property type="term" value="F:aldehyde dehydrogenase (NADP+) activity"/>
    <property type="evidence" value="ECO:0007669"/>
    <property type="project" value="UniProtKB-EC"/>
</dbReference>
<dbReference type="InterPro" id="IPR050740">
    <property type="entry name" value="Aldehyde_DH_Superfamily"/>
</dbReference>
<evidence type="ECO:0000313" key="3">
    <source>
        <dbReference type="EMBL" id="NYE21532.1"/>
    </source>
</evidence>
<protein>
    <submittedName>
        <fullName evidence="3">NADP-dependent aldehyde dehydrogenase</fullName>
        <ecNumber evidence="3">1.2.1.4</ecNumber>
    </submittedName>
</protein>
<organism evidence="3 4">
    <name type="scientific">Microbacterium immunditiarum</name>
    <dbReference type="NCBI Taxonomy" id="337480"/>
    <lineage>
        <taxon>Bacteria</taxon>
        <taxon>Bacillati</taxon>
        <taxon>Actinomycetota</taxon>
        <taxon>Actinomycetes</taxon>
        <taxon>Micrococcales</taxon>
        <taxon>Microbacteriaceae</taxon>
        <taxon>Microbacterium</taxon>
    </lineage>
</organism>
<name>A0A7Y9KJD3_9MICO</name>
<gene>
    <name evidence="3" type="ORF">BJ991_003560</name>
</gene>
<dbReference type="InterPro" id="IPR016163">
    <property type="entry name" value="Ald_DH_C"/>
</dbReference>
<dbReference type="AlphaFoldDB" id="A0A7Y9KJD3"/>
<dbReference type="Gene3D" id="3.40.605.10">
    <property type="entry name" value="Aldehyde Dehydrogenase, Chain A, domain 1"/>
    <property type="match status" value="1"/>
</dbReference>
<accession>A0A7Y9KJD3</accession>
<comment type="caution">
    <text evidence="3">The sequence shown here is derived from an EMBL/GenBank/DDBJ whole genome shotgun (WGS) entry which is preliminary data.</text>
</comment>
<dbReference type="InterPro" id="IPR016162">
    <property type="entry name" value="Ald_DH_N"/>
</dbReference>
<evidence type="ECO:0000313" key="4">
    <source>
        <dbReference type="Proteomes" id="UP000576969"/>
    </source>
</evidence>
<dbReference type="Proteomes" id="UP000576969">
    <property type="component" value="Unassembled WGS sequence"/>
</dbReference>
<dbReference type="EMBL" id="JACCBV010000001">
    <property type="protein sequence ID" value="NYE21532.1"/>
    <property type="molecule type" value="Genomic_DNA"/>
</dbReference>
<dbReference type="PANTHER" id="PTHR43353:SF3">
    <property type="entry name" value="ALDEHYDE DEHYDROGENASE-RELATED"/>
    <property type="match status" value="1"/>
</dbReference>
<reference evidence="3 4" key="1">
    <citation type="submission" date="2020-07" db="EMBL/GenBank/DDBJ databases">
        <title>Sequencing the genomes of 1000 actinobacteria strains.</title>
        <authorList>
            <person name="Klenk H.-P."/>
        </authorList>
    </citation>
    <scope>NUCLEOTIDE SEQUENCE [LARGE SCALE GENOMIC DNA]</scope>
    <source>
        <strain evidence="3 4">DSM 24662</strain>
    </source>
</reference>
<proteinExistence type="predicted"/>
<feature type="domain" description="Aldehyde dehydrogenase" evidence="2">
    <location>
        <begin position="6"/>
        <end position="430"/>
    </location>
</feature>
<dbReference type="SUPFAM" id="SSF53720">
    <property type="entry name" value="ALDH-like"/>
    <property type="match status" value="1"/>
</dbReference>
<dbReference type="RefSeq" id="WP_179492225.1">
    <property type="nucleotide sequence ID" value="NZ_JACCBV010000001.1"/>
</dbReference>
<evidence type="ECO:0000259" key="2">
    <source>
        <dbReference type="Pfam" id="PF00171"/>
    </source>
</evidence>
<dbReference type="PANTHER" id="PTHR43353">
    <property type="entry name" value="SUCCINATE-SEMIALDEHYDE DEHYDROGENASE, MITOCHONDRIAL"/>
    <property type="match status" value="1"/>
</dbReference>
<keyword evidence="1 3" id="KW-0560">Oxidoreductase</keyword>
<dbReference type="InterPro" id="IPR015590">
    <property type="entry name" value="Aldehyde_DH_dom"/>
</dbReference>
<evidence type="ECO:0000256" key="1">
    <source>
        <dbReference type="ARBA" id="ARBA00023002"/>
    </source>
</evidence>
<dbReference type="Pfam" id="PF00171">
    <property type="entry name" value="Aldedh"/>
    <property type="match status" value="1"/>
</dbReference>
<dbReference type="EC" id="1.2.1.4" evidence="3"/>
<dbReference type="Gene3D" id="3.40.309.10">
    <property type="entry name" value="Aldehyde Dehydrogenase, Chain A, domain 2"/>
    <property type="match status" value="1"/>
</dbReference>
<keyword evidence="4" id="KW-1185">Reference proteome</keyword>
<sequence>MTTVSFRPRDGVALAAVEDTAPGELDGVVMSAVAAARVLSETSAVERERWLGRIAEALEAHRDELVGLADTETALGEARLSGEVGRMADQLRFYGTVAAEGSYLGIAVDNPTATSPRLVRANRPVGPVAVFGASNFPFAFGALGNDTGSAIAAGCPVIVKAHPAHVHTCIRLVAIAQAALAEAGAPDGTLSLVVGLEIGAELVRAPGVRAVGFTGSQRGGLALWRIANERDDVIPVFAEMGTVNPVVVTPRAAARMDEIADGFAGSFTLGSGQFCTKPGLLLVPAGHGAAEAVGRALGQSPPPVMLTEAIAHATAQGIDGLVGAGATVVARIEGNGEGWSADAAVLSAPLDAIRAGSRLLEECFGAVAVVVEYEQIDQATAALATLQASLTGAVFADGDDDPDTARFVEVLASQTGRVTVGDWPTGVAWTWAQQHGGPWPATSQPASTSVGAAALDRFVRPVAYQSVPDSSLPAPVRAAINGTSRVPRRVDGVFRSA</sequence>